<accession>A0A699XC81</accession>
<name>A0A699XC81_TANCI</name>
<organism evidence="1">
    <name type="scientific">Tanacetum cinerariifolium</name>
    <name type="common">Dalmatian daisy</name>
    <name type="synonym">Chrysanthemum cinerariifolium</name>
    <dbReference type="NCBI Taxonomy" id="118510"/>
    <lineage>
        <taxon>Eukaryota</taxon>
        <taxon>Viridiplantae</taxon>
        <taxon>Streptophyta</taxon>
        <taxon>Embryophyta</taxon>
        <taxon>Tracheophyta</taxon>
        <taxon>Spermatophyta</taxon>
        <taxon>Magnoliopsida</taxon>
        <taxon>eudicotyledons</taxon>
        <taxon>Gunneridae</taxon>
        <taxon>Pentapetalae</taxon>
        <taxon>asterids</taxon>
        <taxon>campanulids</taxon>
        <taxon>Asterales</taxon>
        <taxon>Asteraceae</taxon>
        <taxon>Asteroideae</taxon>
        <taxon>Anthemideae</taxon>
        <taxon>Anthemidinae</taxon>
        <taxon>Tanacetum</taxon>
    </lineage>
</organism>
<sequence>EGVDDAVVDVELFRLCFDDRADCAEDTELEFEALDDARDRVRSRTDVAGDESAEKWLPVVYVLLVEFERFGGFDGALDM</sequence>
<protein>
    <submittedName>
        <fullName evidence="1">Uncharacterized protein</fullName>
    </submittedName>
</protein>
<dbReference type="EMBL" id="BKCJ011818376">
    <property type="protein sequence ID" value="GFD55466.1"/>
    <property type="molecule type" value="Genomic_DNA"/>
</dbReference>
<feature type="non-terminal residue" evidence="1">
    <location>
        <position position="1"/>
    </location>
</feature>
<proteinExistence type="predicted"/>
<dbReference type="AlphaFoldDB" id="A0A699XC81"/>
<gene>
    <name evidence="1" type="ORF">Tci_927435</name>
</gene>
<comment type="caution">
    <text evidence="1">The sequence shown here is derived from an EMBL/GenBank/DDBJ whole genome shotgun (WGS) entry which is preliminary data.</text>
</comment>
<reference evidence="1" key="1">
    <citation type="journal article" date="2019" name="Sci. Rep.">
        <title>Draft genome of Tanacetum cinerariifolium, the natural source of mosquito coil.</title>
        <authorList>
            <person name="Yamashiro T."/>
            <person name="Shiraishi A."/>
            <person name="Satake H."/>
            <person name="Nakayama K."/>
        </authorList>
    </citation>
    <scope>NUCLEOTIDE SEQUENCE</scope>
</reference>
<evidence type="ECO:0000313" key="1">
    <source>
        <dbReference type="EMBL" id="GFD55466.1"/>
    </source>
</evidence>